<gene>
    <name evidence="2" type="ORF">K444DRAFT_590740</name>
</gene>
<keyword evidence="1" id="KW-0472">Membrane</keyword>
<organism evidence="2 3">
    <name type="scientific">Hyaloscypha bicolor E</name>
    <dbReference type="NCBI Taxonomy" id="1095630"/>
    <lineage>
        <taxon>Eukaryota</taxon>
        <taxon>Fungi</taxon>
        <taxon>Dikarya</taxon>
        <taxon>Ascomycota</taxon>
        <taxon>Pezizomycotina</taxon>
        <taxon>Leotiomycetes</taxon>
        <taxon>Helotiales</taxon>
        <taxon>Hyaloscyphaceae</taxon>
        <taxon>Hyaloscypha</taxon>
        <taxon>Hyaloscypha bicolor</taxon>
    </lineage>
</organism>
<sequence length="251" mass="26048">MSLGALTSTFTPPASCISSFANVYLINPPIIGNFYHAAGPVSTDRCFPSNYGDARTDYYSPGICPAGYTSACTSLNAAGAVTETVVTCCPTSFFCNYQTPMTWETTMGCNSPFNAIFTVMTVISDGVTANPSTTTSTWGAGALNAYSVQVRFQSTDFQSTTFTSISTAPSTSSASKPAASNNGGGLKPGAAAGIGVGATIGFLAVVGLAIIIGRWSARPRKGTNNEHPVLPIGYRGDWGTNSPLSWDQHGR</sequence>
<accession>A0A2J6T743</accession>
<evidence type="ECO:0000313" key="3">
    <source>
        <dbReference type="Proteomes" id="UP000235371"/>
    </source>
</evidence>
<dbReference type="AlphaFoldDB" id="A0A2J6T743"/>
<proteinExistence type="predicted"/>
<reference evidence="2 3" key="1">
    <citation type="submission" date="2016-04" db="EMBL/GenBank/DDBJ databases">
        <title>A degradative enzymes factory behind the ericoid mycorrhizal symbiosis.</title>
        <authorList>
            <consortium name="DOE Joint Genome Institute"/>
            <person name="Martino E."/>
            <person name="Morin E."/>
            <person name="Grelet G."/>
            <person name="Kuo A."/>
            <person name="Kohler A."/>
            <person name="Daghino S."/>
            <person name="Barry K."/>
            <person name="Choi C."/>
            <person name="Cichocki N."/>
            <person name="Clum A."/>
            <person name="Copeland A."/>
            <person name="Hainaut M."/>
            <person name="Haridas S."/>
            <person name="Labutti K."/>
            <person name="Lindquist E."/>
            <person name="Lipzen A."/>
            <person name="Khouja H.-R."/>
            <person name="Murat C."/>
            <person name="Ohm R."/>
            <person name="Olson A."/>
            <person name="Spatafora J."/>
            <person name="Veneault-Fourrey C."/>
            <person name="Henrissat B."/>
            <person name="Grigoriev I."/>
            <person name="Martin F."/>
            <person name="Perotto S."/>
        </authorList>
    </citation>
    <scope>NUCLEOTIDE SEQUENCE [LARGE SCALE GENOMIC DNA]</scope>
    <source>
        <strain evidence="2 3">E</strain>
    </source>
</reference>
<dbReference type="OrthoDB" id="3563651at2759"/>
<keyword evidence="1" id="KW-0812">Transmembrane</keyword>
<dbReference type="Proteomes" id="UP000235371">
    <property type="component" value="Unassembled WGS sequence"/>
</dbReference>
<evidence type="ECO:0000313" key="2">
    <source>
        <dbReference type="EMBL" id="PMD58828.1"/>
    </source>
</evidence>
<dbReference type="GeneID" id="36586238"/>
<evidence type="ECO:0000256" key="1">
    <source>
        <dbReference type="SAM" id="Phobius"/>
    </source>
</evidence>
<dbReference type="RefSeq" id="XP_024735732.1">
    <property type="nucleotide sequence ID" value="XM_024878161.1"/>
</dbReference>
<protein>
    <submittedName>
        <fullName evidence="2">Uncharacterized protein</fullName>
    </submittedName>
</protein>
<feature type="transmembrane region" description="Helical" evidence="1">
    <location>
        <begin position="190"/>
        <end position="212"/>
    </location>
</feature>
<name>A0A2J6T743_9HELO</name>
<dbReference type="EMBL" id="KZ613817">
    <property type="protein sequence ID" value="PMD58828.1"/>
    <property type="molecule type" value="Genomic_DNA"/>
</dbReference>
<dbReference type="InParanoid" id="A0A2J6T743"/>
<keyword evidence="1" id="KW-1133">Transmembrane helix</keyword>
<keyword evidence="3" id="KW-1185">Reference proteome</keyword>
<dbReference type="STRING" id="1095630.A0A2J6T743"/>